<dbReference type="Pfam" id="PF04932">
    <property type="entry name" value="Wzy_C"/>
    <property type="match status" value="1"/>
</dbReference>
<protein>
    <submittedName>
        <fullName evidence="7">O-antigen ligase family protein</fullName>
    </submittedName>
</protein>
<keyword evidence="3 5" id="KW-1133">Transmembrane helix</keyword>
<keyword evidence="2 5" id="KW-0812">Transmembrane</keyword>
<dbReference type="GO" id="GO:0016020">
    <property type="term" value="C:membrane"/>
    <property type="evidence" value="ECO:0007669"/>
    <property type="project" value="UniProtKB-SubCell"/>
</dbReference>
<dbReference type="AlphaFoldDB" id="A0A5D0MIF2"/>
<feature type="transmembrane region" description="Helical" evidence="5">
    <location>
        <begin position="107"/>
        <end position="124"/>
    </location>
</feature>
<feature type="transmembrane region" description="Helical" evidence="5">
    <location>
        <begin position="174"/>
        <end position="200"/>
    </location>
</feature>
<feature type="transmembrane region" description="Helical" evidence="5">
    <location>
        <begin position="35"/>
        <end position="54"/>
    </location>
</feature>
<feature type="transmembrane region" description="Helical" evidence="5">
    <location>
        <begin position="144"/>
        <end position="162"/>
    </location>
</feature>
<proteinExistence type="predicted"/>
<comment type="caution">
    <text evidence="7">The sequence shown here is derived from an EMBL/GenBank/DDBJ whole genome shotgun (WGS) entry which is preliminary data.</text>
</comment>
<name>A0A5D0MIF2_9BACT</name>
<feature type="transmembrane region" description="Helical" evidence="5">
    <location>
        <begin position="12"/>
        <end position="29"/>
    </location>
</feature>
<organism evidence="7 8">
    <name type="scientific">Candidatus Mcinerneyibacterium aminivorans</name>
    <dbReference type="NCBI Taxonomy" id="2703815"/>
    <lineage>
        <taxon>Bacteria</taxon>
        <taxon>Candidatus Macinerneyibacteriota</taxon>
        <taxon>Candidatus Mcinerneyibacteria</taxon>
        <taxon>Candidatus Mcinerneyibacteriales</taxon>
        <taxon>Candidatus Mcinerneyibacteriaceae</taxon>
        <taxon>Candidatus Mcinerneyibacterium</taxon>
    </lineage>
</organism>
<dbReference type="GO" id="GO:0016874">
    <property type="term" value="F:ligase activity"/>
    <property type="evidence" value="ECO:0007669"/>
    <property type="project" value="UniProtKB-KW"/>
</dbReference>
<feature type="domain" description="O-antigen ligase-related" evidence="6">
    <location>
        <begin position="172"/>
        <end position="309"/>
    </location>
</feature>
<evidence type="ECO:0000256" key="3">
    <source>
        <dbReference type="ARBA" id="ARBA00022989"/>
    </source>
</evidence>
<evidence type="ECO:0000256" key="1">
    <source>
        <dbReference type="ARBA" id="ARBA00004141"/>
    </source>
</evidence>
<feature type="transmembrane region" description="Helical" evidence="5">
    <location>
        <begin position="84"/>
        <end position="100"/>
    </location>
</feature>
<evidence type="ECO:0000313" key="8">
    <source>
        <dbReference type="Proteomes" id="UP000324143"/>
    </source>
</evidence>
<evidence type="ECO:0000313" key="7">
    <source>
        <dbReference type="EMBL" id="TYB31383.1"/>
    </source>
</evidence>
<evidence type="ECO:0000256" key="4">
    <source>
        <dbReference type="ARBA" id="ARBA00023136"/>
    </source>
</evidence>
<gene>
    <name evidence="7" type="ORF">FXF47_04395</name>
</gene>
<evidence type="ECO:0000256" key="5">
    <source>
        <dbReference type="SAM" id="Phobius"/>
    </source>
</evidence>
<dbReference type="PANTHER" id="PTHR37422:SF13">
    <property type="entry name" value="LIPOPOLYSACCHARIDE BIOSYNTHESIS PROTEIN PA4999-RELATED"/>
    <property type="match status" value="1"/>
</dbReference>
<feature type="transmembrane region" description="Helical" evidence="5">
    <location>
        <begin position="325"/>
        <end position="350"/>
    </location>
</feature>
<dbReference type="Gene3D" id="1.25.40.10">
    <property type="entry name" value="Tetratricopeptide repeat domain"/>
    <property type="match status" value="1"/>
</dbReference>
<reference evidence="7" key="1">
    <citation type="submission" date="2019-08" db="EMBL/GenBank/DDBJ databases">
        <title>Genomic characterization of a novel candidate phylum (ARYD3) from a high temperature, high salinity tertiary oil reservoir in north central Oklahoma, USA.</title>
        <authorList>
            <person name="Youssef N.H."/>
            <person name="Yadav A."/>
            <person name="Elshahed M.S."/>
        </authorList>
    </citation>
    <scope>NUCLEOTIDE SEQUENCE [LARGE SCALE GENOMIC DNA]</scope>
    <source>
        <strain evidence="7">ARYD3</strain>
    </source>
</reference>
<keyword evidence="8" id="KW-1185">Reference proteome</keyword>
<dbReference type="Proteomes" id="UP000324143">
    <property type="component" value="Unassembled WGS sequence"/>
</dbReference>
<keyword evidence="4 5" id="KW-0472">Membrane</keyword>
<accession>A0A5D0MIF2</accession>
<feature type="transmembrane region" description="Helical" evidence="5">
    <location>
        <begin position="370"/>
        <end position="390"/>
    </location>
</feature>
<sequence>MLELIKNKIKTLNLNKIALILIFVSSFLLGGENLYIKYFIIVFFFFIFIFKDTIKIKKYDWILYFFLLFVSVYNIIIKNYNSDLYNFIILYFIFILIKNLNFDKYFFSNLLILSSILHGIIVFYQSLVLNKFRSPSTFVNPNWVVIWLFVGLYFLIYERNVLDNYKILKIPVSLLLILGSILTLSRTTIVLFVLFAIYSIFYRKIFSNKLKLIFAILTVLVLLIPVLRFTQRGKSITFKRLKFYNAGINLFQKKPILGTGIKTVEDKIKTYYTGEKRKFSNYSKSPRMSHNLFLEVLIEMGLFGFLLILFIFYKYFKYSYIKFPLLIYFTSFLFNNLEKSFSLILLFLILLSFNKLKFSQRISIKREFKLIVFFIIISIFSFKLLSYIYIDFGNKAFNSKNYKKAYNYYKQSAEFTKYDPYYQNIYIKFLINLPKNDLIGISWEERFYEIEKISTRLKKYDRFNSEVYDIYTFYCLKILRSDKFGKIKNEIWERGVKNINMAINLNPKNPFYYYKKLYFYYIKKDYNEVKKLAEKAIEIEPYFLRAYKILYEIEEDKDKKERYKNIINKIKSIYNNRGKYNLNQYEKRLMQE</sequence>
<dbReference type="PANTHER" id="PTHR37422">
    <property type="entry name" value="TEICHURONIC ACID BIOSYNTHESIS PROTEIN TUAE"/>
    <property type="match status" value="1"/>
</dbReference>
<evidence type="ECO:0000256" key="2">
    <source>
        <dbReference type="ARBA" id="ARBA00022692"/>
    </source>
</evidence>
<dbReference type="InterPro" id="IPR011990">
    <property type="entry name" value="TPR-like_helical_dom_sf"/>
</dbReference>
<feature type="transmembrane region" description="Helical" evidence="5">
    <location>
        <begin position="61"/>
        <end position="78"/>
    </location>
</feature>
<evidence type="ECO:0000259" key="6">
    <source>
        <dbReference type="Pfam" id="PF04932"/>
    </source>
</evidence>
<feature type="transmembrane region" description="Helical" evidence="5">
    <location>
        <begin position="212"/>
        <end position="230"/>
    </location>
</feature>
<comment type="subcellular location">
    <subcellularLocation>
        <location evidence="1">Membrane</location>
        <topology evidence="1">Multi-pass membrane protein</topology>
    </subcellularLocation>
</comment>
<dbReference type="InterPro" id="IPR051533">
    <property type="entry name" value="WaaL-like"/>
</dbReference>
<dbReference type="InterPro" id="IPR007016">
    <property type="entry name" value="O-antigen_ligase-rel_domated"/>
</dbReference>
<feature type="transmembrane region" description="Helical" evidence="5">
    <location>
        <begin position="292"/>
        <end position="313"/>
    </location>
</feature>
<keyword evidence="7" id="KW-0436">Ligase</keyword>
<dbReference type="SUPFAM" id="SSF48452">
    <property type="entry name" value="TPR-like"/>
    <property type="match status" value="1"/>
</dbReference>
<dbReference type="EMBL" id="VSIX01000035">
    <property type="protein sequence ID" value="TYB31383.1"/>
    <property type="molecule type" value="Genomic_DNA"/>
</dbReference>